<dbReference type="EMBL" id="WHWB01034545">
    <property type="protein sequence ID" value="KAJ7408394.1"/>
    <property type="molecule type" value="Genomic_DNA"/>
</dbReference>
<dbReference type="Proteomes" id="UP001145742">
    <property type="component" value="Unassembled WGS sequence"/>
</dbReference>
<accession>A0ABQ9CYR3</accession>
<name>A0ABQ9CYR3_9PASS</name>
<sequence>MWLNFHEHYGHASHCTNSIAFEDVRPKIFTCMQSHRVNSNSLPVKESYNQQFWFIQDYDLEEGDEFELKLLKVMGELGLRKDVIN</sequence>
<comment type="caution">
    <text evidence="1">The sequence shown here is derived from an EMBL/GenBank/DDBJ whole genome shotgun (WGS) entry which is preliminary data.</text>
</comment>
<evidence type="ECO:0000313" key="2">
    <source>
        <dbReference type="Proteomes" id="UP001145742"/>
    </source>
</evidence>
<keyword evidence="2" id="KW-1185">Reference proteome</keyword>
<gene>
    <name evidence="1" type="ORF">WISP_121211</name>
</gene>
<evidence type="ECO:0000313" key="1">
    <source>
        <dbReference type="EMBL" id="KAJ7408394.1"/>
    </source>
</evidence>
<protein>
    <submittedName>
        <fullName evidence="1">Uncharacterized protein</fullName>
    </submittedName>
</protein>
<organism evidence="1 2">
    <name type="scientific">Willisornis vidua</name>
    <name type="common">Xingu scale-backed antbird</name>
    <dbReference type="NCBI Taxonomy" id="1566151"/>
    <lineage>
        <taxon>Eukaryota</taxon>
        <taxon>Metazoa</taxon>
        <taxon>Chordata</taxon>
        <taxon>Craniata</taxon>
        <taxon>Vertebrata</taxon>
        <taxon>Euteleostomi</taxon>
        <taxon>Archelosauria</taxon>
        <taxon>Archosauria</taxon>
        <taxon>Dinosauria</taxon>
        <taxon>Saurischia</taxon>
        <taxon>Theropoda</taxon>
        <taxon>Coelurosauria</taxon>
        <taxon>Aves</taxon>
        <taxon>Neognathae</taxon>
        <taxon>Neoaves</taxon>
        <taxon>Telluraves</taxon>
        <taxon>Australaves</taxon>
        <taxon>Passeriformes</taxon>
        <taxon>Thamnophilidae</taxon>
        <taxon>Willisornis</taxon>
    </lineage>
</organism>
<reference evidence="1" key="1">
    <citation type="submission" date="2019-10" db="EMBL/GenBank/DDBJ databases">
        <authorList>
            <person name="Soares A.E.R."/>
            <person name="Aleixo A."/>
            <person name="Schneider P."/>
            <person name="Miyaki C.Y."/>
            <person name="Schneider M.P."/>
            <person name="Mello C."/>
            <person name="Vasconcelos A.T.R."/>
        </authorList>
    </citation>
    <scope>NUCLEOTIDE SEQUENCE</scope>
    <source>
        <tissue evidence="1">Muscle</tissue>
    </source>
</reference>
<proteinExistence type="predicted"/>